<evidence type="ECO:0000256" key="3">
    <source>
        <dbReference type="ARBA" id="ARBA00022989"/>
    </source>
</evidence>
<dbReference type="InterPro" id="IPR000515">
    <property type="entry name" value="MetI-like"/>
</dbReference>
<gene>
    <name evidence="8" type="ORF">SAMN05443377_11958</name>
</gene>
<evidence type="ECO:0000259" key="7">
    <source>
        <dbReference type="PROSITE" id="PS50928"/>
    </source>
</evidence>
<dbReference type="InterPro" id="IPR052730">
    <property type="entry name" value="Sugar_ABC_transporter"/>
</dbReference>
<name>A0A1H9T7M3_9ACTN</name>
<sequence length="339" mass="36866">MSTQTLGGARRSGDAPHGGEPPRLGLQDAHRRRVRNAWLLIAPTLVLLAVVIGYPIVSAVIMSLEKDPGLDPATGFFVEGGFAGLSNYSHWLLQQCNSSGGPVPCPPGSLGSQFWPSTFTTLFFTAVTVPLETVLGFWFALIMNRAFRGRALVRTAILVPWAIPTAVTAKLWYFIFAVAGIVNSLLGRQILWTSDAWASRFAIVVIDTWKATPFMALLILAGLQLIPDEIYEAARVDGASTWKTFWTITIPLVRPALIVAILFRILDVLRIYDLPAIFGGGNATATWSILVVQQMRQGANAASALSTIVFLFIFFIAFVFVRFLGADLIGRGQKGKDAS</sequence>
<dbReference type="PANTHER" id="PTHR43759:SF1">
    <property type="entry name" value="GLUCOSE IMPORT SYSTEM PERMEASE PROTEIN GLCT"/>
    <property type="match status" value="1"/>
</dbReference>
<reference evidence="8 9" key="1">
    <citation type="submission" date="2016-10" db="EMBL/GenBank/DDBJ databases">
        <authorList>
            <person name="de Groot N.N."/>
        </authorList>
    </citation>
    <scope>NUCLEOTIDE SEQUENCE [LARGE SCALE GENOMIC DNA]</scope>
    <source>
        <strain evidence="8 9">DSM 16859</strain>
    </source>
</reference>
<accession>A0A1H9T7M3</accession>
<comment type="similarity">
    <text evidence="5">Belongs to the binding-protein-dependent transport system permease family.</text>
</comment>
<organism evidence="8 9">
    <name type="scientific">Propionibacterium cyclohexanicum</name>
    <dbReference type="NCBI Taxonomy" id="64702"/>
    <lineage>
        <taxon>Bacteria</taxon>
        <taxon>Bacillati</taxon>
        <taxon>Actinomycetota</taxon>
        <taxon>Actinomycetes</taxon>
        <taxon>Propionibacteriales</taxon>
        <taxon>Propionibacteriaceae</taxon>
        <taxon>Propionibacterium</taxon>
    </lineage>
</organism>
<keyword evidence="8" id="KW-0762">Sugar transport</keyword>
<dbReference type="PROSITE" id="PS50928">
    <property type="entry name" value="ABC_TM1"/>
    <property type="match status" value="1"/>
</dbReference>
<dbReference type="SUPFAM" id="SSF161098">
    <property type="entry name" value="MetI-like"/>
    <property type="match status" value="1"/>
</dbReference>
<feature type="transmembrane region" description="Helical" evidence="5">
    <location>
        <begin position="122"/>
        <end position="143"/>
    </location>
</feature>
<dbReference type="Pfam" id="PF00528">
    <property type="entry name" value="BPD_transp_1"/>
    <property type="match status" value="1"/>
</dbReference>
<evidence type="ECO:0000256" key="2">
    <source>
        <dbReference type="ARBA" id="ARBA00022692"/>
    </source>
</evidence>
<dbReference type="Proteomes" id="UP000198815">
    <property type="component" value="Unassembled WGS sequence"/>
</dbReference>
<dbReference type="GO" id="GO:0005886">
    <property type="term" value="C:plasma membrane"/>
    <property type="evidence" value="ECO:0007669"/>
    <property type="project" value="UniProtKB-SubCell"/>
</dbReference>
<keyword evidence="4 5" id="KW-0472">Membrane</keyword>
<dbReference type="AlphaFoldDB" id="A0A1H9T7M3"/>
<evidence type="ECO:0000256" key="1">
    <source>
        <dbReference type="ARBA" id="ARBA00004141"/>
    </source>
</evidence>
<feature type="transmembrane region" description="Helical" evidence="5">
    <location>
        <begin position="37"/>
        <end position="62"/>
    </location>
</feature>
<dbReference type="STRING" id="64702.SAMN05443377_11958"/>
<feature type="transmembrane region" description="Helical" evidence="5">
    <location>
        <begin position="244"/>
        <end position="266"/>
    </location>
</feature>
<dbReference type="CDD" id="cd06261">
    <property type="entry name" value="TM_PBP2"/>
    <property type="match status" value="1"/>
</dbReference>
<dbReference type="PANTHER" id="PTHR43759">
    <property type="entry name" value="TREHALOSE TRANSPORT SYSTEM PERMEASE PROTEIN SUGA"/>
    <property type="match status" value="1"/>
</dbReference>
<keyword evidence="2 5" id="KW-0812">Transmembrane</keyword>
<comment type="subcellular location">
    <subcellularLocation>
        <location evidence="5">Cell membrane</location>
        <topology evidence="5">Multi-pass membrane protein</topology>
    </subcellularLocation>
    <subcellularLocation>
        <location evidence="1">Membrane</location>
        <topology evidence="1">Multi-pass membrane protein</topology>
    </subcellularLocation>
</comment>
<evidence type="ECO:0000313" key="8">
    <source>
        <dbReference type="EMBL" id="SER93270.1"/>
    </source>
</evidence>
<keyword evidence="9" id="KW-1185">Reference proteome</keyword>
<dbReference type="EMBL" id="FOGZ01000019">
    <property type="protein sequence ID" value="SER93270.1"/>
    <property type="molecule type" value="Genomic_DNA"/>
</dbReference>
<feature type="transmembrane region" description="Helical" evidence="5">
    <location>
        <begin position="155"/>
        <end position="181"/>
    </location>
</feature>
<evidence type="ECO:0000313" key="9">
    <source>
        <dbReference type="Proteomes" id="UP000198815"/>
    </source>
</evidence>
<evidence type="ECO:0000256" key="4">
    <source>
        <dbReference type="ARBA" id="ARBA00023136"/>
    </source>
</evidence>
<evidence type="ECO:0000256" key="5">
    <source>
        <dbReference type="RuleBase" id="RU363032"/>
    </source>
</evidence>
<dbReference type="Gene3D" id="1.10.3720.10">
    <property type="entry name" value="MetI-like"/>
    <property type="match status" value="1"/>
</dbReference>
<keyword evidence="5" id="KW-0813">Transport</keyword>
<keyword evidence="3 5" id="KW-1133">Transmembrane helix</keyword>
<feature type="domain" description="ABC transmembrane type-1" evidence="7">
    <location>
        <begin position="118"/>
        <end position="320"/>
    </location>
</feature>
<dbReference type="InterPro" id="IPR035906">
    <property type="entry name" value="MetI-like_sf"/>
</dbReference>
<dbReference type="OrthoDB" id="9804439at2"/>
<feature type="region of interest" description="Disordered" evidence="6">
    <location>
        <begin position="1"/>
        <end position="27"/>
    </location>
</feature>
<dbReference type="RefSeq" id="WP_091970415.1">
    <property type="nucleotide sequence ID" value="NZ_FOGZ01000019.1"/>
</dbReference>
<feature type="transmembrane region" description="Helical" evidence="5">
    <location>
        <begin position="304"/>
        <end position="324"/>
    </location>
</feature>
<evidence type="ECO:0000256" key="6">
    <source>
        <dbReference type="SAM" id="MobiDB-lite"/>
    </source>
</evidence>
<protein>
    <submittedName>
        <fullName evidence="8">Multiple sugar transport system permease protein</fullName>
    </submittedName>
</protein>
<proteinExistence type="inferred from homology"/>
<feature type="transmembrane region" description="Helical" evidence="5">
    <location>
        <begin position="272"/>
        <end position="292"/>
    </location>
</feature>
<feature type="transmembrane region" description="Helical" evidence="5">
    <location>
        <begin position="201"/>
        <end position="223"/>
    </location>
</feature>
<dbReference type="GO" id="GO:0055085">
    <property type="term" value="P:transmembrane transport"/>
    <property type="evidence" value="ECO:0007669"/>
    <property type="project" value="InterPro"/>
</dbReference>